<name>A0A120MYR2_9SPHI</name>
<reference evidence="1 2" key="1">
    <citation type="submission" date="2015-12" db="EMBL/GenBank/DDBJ databases">
        <title>Genome sequence of Mucilaginibacter gotjawali.</title>
        <authorList>
            <person name="Lee J.S."/>
            <person name="Lee K.C."/>
            <person name="Kim K.K."/>
            <person name="Lee B.W."/>
        </authorList>
    </citation>
    <scope>NUCLEOTIDE SEQUENCE [LARGE SCALE GENOMIC DNA]</scope>
    <source>
        <strain evidence="1 2">SA3-7</strain>
    </source>
</reference>
<dbReference type="EMBL" id="AP017313">
    <property type="protein sequence ID" value="BAU55662.1"/>
    <property type="molecule type" value="Genomic_DNA"/>
</dbReference>
<dbReference type="Proteomes" id="UP000218263">
    <property type="component" value="Chromosome"/>
</dbReference>
<evidence type="ECO:0000313" key="1">
    <source>
        <dbReference type="EMBL" id="BAU55662.1"/>
    </source>
</evidence>
<protein>
    <submittedName>
        <fullName evidence="1">Uncharacterized protein</fullName>
    </submittedName>
</protein>
<dbReference type="OrthoDB" id="42373at2"/>
<sequence>MIGKDSFTLAWLQQLRTKVGRRTDPKLLEKVNQFSRKCTRYKQGQVPTVPYWLIIVCGGKVSGGLRQKARSYGLSNGISGGSLWSGSELEEKIRKQAPEILQRFFEGQPFPETGKIF</sequence>
<proteinExistence type="predicted"/>
<keyword evidence="2" id="KW-1185">Reference proteome</keyword>
<gene>
    <name evidence="1" type="ORF">MgSA37_03853</name>
</gene>
<dbReference type="KEGG" id="mgot:MgSA37_03853"/>
<evidence type="ECO:0000313" key="2">
    <source>
        <dbReference type="Proteomes" id="UP000218263"/>
    </source>
</evidence>
<accession>A0A120MYR2</accession>
<dbReference type="AlphaFoldDB" id="A0A120MYR2"/>
<dbReference type="RefSeq" id="WP_096354064.1">
    <property type="nucleotide sequence ID" value="NZ_AP017313.1"/>
</dbReference>
<organism evidence="1 2">
    <name type="scientific">Mucilaginibacter gotjawali</name>
    <dbReference type="NCBI Taxonomy" id="1550579"/>
    <lineage>
        <taxon>Bacteria</taxon>
        <taxon>Pseudomonadati</taxon>
        <taxon>Bacteroidota</taxon>
        <taxon>Sphingobacteriia</taxon>
        <taxon>Sphingobacteriales</taxon>
        <taxon>Sphingobacteriaceae</taxon>
        <taxon>Mucilaginibacter</taxon>
    </lineage>
</organism>